<dbReference type="Proteomes" id="UP000039865">
    <property type="component" value="Unassembled WGS sequence"/>
</dbReference>
<dbReference type="InParanoid" id="A0A078A453"/>
<name>A0A078A453_STYLE</name>
<feature type="compositionally biased region" description="Polar residues" evidence="1">
    <location>
        <begin position="340"/>
        <end position="360"/>
    </location>
</feature>
<proteinExistence type="predicted"/>
<keyword evidence="3" id="KW-1185">Reference proteome</keyword>
<accession>A0A078A453</accession>
<evidence type="ECO:0000313" key="2">
    <source>
        <dbReference type="EMBL" id="CDW76308.1"/>
    </source>
</evidence>
<reference evidence="2 3" key="1">
    <citation type="submission" date="2014-06" db="EMBL/GenBank/DDBJ databases">
        <authorList>
            <person name="Swart Estienne"/>
        </authorList>
    </citation>
    <scope>NUCLEOTIDE SEQUENCE [LARGE SCALE GENOMIC DNA]</scope>
    <source>
        <strain evidence="2 3">130c</strain>
    </source>
</reference>
<feature type="compositionally biased region" description="Basic and acidic residues" evidence="1">
    <location>
        <begin position="210"/>
        <end position="220"/>
    </location>
</feature>
<gene>
    <name evidence="2" type="primary">Contig2651.g2842</name>
    <name evidence="2" type="ORF">STYLEM_5308</name>
</gene>
<protein>
    <submittedName>
        <fullName evidence="2">Uncharacterized protein</fullName>
    </submittedName>
</protein>
<evidence type="ECO:0000256" key="1">
    <source>
        <dbReference type="SAM" id="MobiDB-lite"/>
    </source>
</evidence>
<feature type="region of interest" description="Disordered" evidence="1">
    <location>
        <begin position="337"/>
        <end position="381"/>
    </location>
</feature>
<feature type="region of interest" description="Disordered" evidence="1">
    <location>
        <begin position="443"/>
        <end position="471"/>
    </location>
</feature>
<feature type="compositionally biased region" description="Polar residues" evidence="1">
    <location>
        <begin position="457"/>
        <end position="470"/>
    </location>
</feature>
<dbReference type="AlphaFoldDB" id="A0A078A453"/>
<dbReference type="EMBL" id="CCKQ01005154">
    <property type="protein sequence ID" value="CDW76308.1"/>
    <property type="molecule type" value="Genomic_DNA"/>
</dbReference>
<sequence length="556" mass="63122">MSWLFCCGDQKQKALESKSTLDLSKPIMQVQTIKHFEEDDVTALSGQQSHQSKLLQDILVQKRQQSTNKAFKSQKEFQYESDSEETPKIKSYGEIHSAEQNQQIEDYQTFGVKQNAHVKNSQRIMNEKKLNNYLIQAQKMIQQNSPKNDLKRQNDEYSVYGQDTRQTEQLSIYDSDQVRHHQNYQLKLTQDDVQNRIKHGNSHSSNTSKTRIESNDMLGHKPKIDKARKSHANAEISQTQTMKIEDFQFLEPILEIQSNVKNQKKSKNLEQITSDLYGSLERKNLDSKIIGVNQPQSAKNEFKQENIFSTQNQINKRSNLNLQVNIQNKAKGNDIKKQLGQGQSRNAAQKNQVFASSTTDSYLKKSKNSQQSSSLGKMTSPTFGRVSQQIMNKTQLIQKQNISNNNISNLKVEQQMNSSIESQKEIFPSLQSEFSFQPKYFKPQNNKGHPGGGISQLGLSQDQANSSATLPGTRFFESMSSQKLALKQNQLGSLIQTQHINDGSLEMKQGLYGTPGYSASSTIIPNTRNPSIIPNMIQPSFLVTQSSKQDKQSLNN</sequence>
<organism evidence="2 3">
    <name type="scientific">Stylonychia lemnae</name>
    <name type="common">Ciliate</name>
    <dbReference type="NCBI Taxonomy" id="5949"/>
    <lineage>
        <taxon>Eukaryota</taxon>
        <taxon>Sar</taxon>
        <taxon>Alveolata</taxon>
        <taxon>Ciliophora</taxon>
        <taxon>Intramacronucleata</taxon>
        <taxon>Spirotrichea</taxon>
        <taxon>Stichotrichia</taxon>
        <taxon>Sporadotrichida</taxon>
        <taxon>Oxytrichidae</taxon>
        <taxon>Stylonychinae</taxon>
        <taxon>Stylonychia</taxon>
    </lineage>
</organism>
<feature type="region of interest" description="Disordered" evidence="1">
    <location>
        <begin position="197"/>
        <end position="220"/>
    </location>
</feature>
<evidence type="ECO:0000313" key="3">
    <source>
        <dbReference type="Proteomes" id="UP000039865"/>
    </source>
</evidence>
<feature type="compositionally biased region" description="Low complexity" evidence="1">
    <location>
        <begin position="368"/>
        <end position="377"/>
    </location>
</feature>